<dbReference type="Proteomes" id="UP000238164">
    <property type="component" value="Chromosome 1"/>
</dbReference>
<keyword evidence="2" id="KW-1185">Reference proteome</keyword>
<reference evidence="1 2" key="1">
    <citation type="submission" date="2018-02" db="EMBL/GenBank/DDBJ databases">
        <authorList>
            <person name="Cohen D.B."/>
            <person name="Kent A.D."/>
        </authorList>
    </citation>
    <scope>NUCLEOTIDE SEQUENCE [LARGE SCALE GENOMIC DNA]</scope>
    <source>
        <strain evidence="1">1</strain>
    </source>
</reference>
<organism evidence="1 2">
    <name type="scientific">Micropruina glycogenica</name>
    <dbReference type="NCBI Taxonomy" id="75385"/>
    <lineage>
        <taxon>Bacteria</taxon>
        <taxon>Bacillati</taxon>
        <taxon>Actinomycetota</taxon>
        <taxon>Actinomycetes</taxon>
        <taxon>Propionibacteriales</taxon>
        <taxon>Nocardioidaceae</taxon>
        <taxon>Micropruina</taxon>
    </lineage>
</organism>
<gene>
    <name evidence="1" type="ORF">MPLG2_3653</name>
</gene>
<evidence type="ECO:0008006" key="3">
    <source>
        <dbReference type="Google" id="ProtNLM"/>
    </source>
</evidence>
<dbReference type="AlphaFoldDB" id="A0A2N9JM75"/>
<dbReference type="KEGG" id="mgg:MPLG2_3653"/>
<dbReference type="Gene3D" id="3.40.50.150">
    <property type="entry name" value="Vaccinia Virus protein VP39"/>
    <property type="match status" value="1"/>
</dbReference>
<evidence type="ECO:0000313" key="1">
    <source>
        <dbReference type="EMBL" id="SPD88683.1"/>
    </source>
</evidence>
<accession>A0A2N9JM75</accession>
<evidence type="ECO:0000313" key="2">
    <source>
        <dbReference type="Proteomes" id="UP000238164"/>
    </source>
</evidence>
<name>A0A2N9JM75_9ACTN</name>
<protein>
    <recommendedName>
        <fullName evidence="3">GNAT family N-acetyltransferase</fullName>
    </recommendedName>
</protein>
<dbReference type="EMBL" id="LT985188">
    <property type="protein sequence ID" value="SPD88683.1"/>
    <property type="molecule type" value="Genomic_DNA"/>
</dbReference>
<sequence length="49" mass="5466">MIDPAELDLMAQLARFVRQSRWADFTGAAFTAESPSHVTVYRLPAEPTT</sequence>
<dbReference type="InterPro" id="IPR029063">
    <property type="entry name" value="SAM-dependent_MTases_sf"/>
</dbReference>
<proteinExistence type="predicted"/>